<dbReference type="eggNOG" id="COG2865">
    <property type="taxonomic scope" value="Bacteria"/>
</dbReference>
<dbReference type="AlphaFoldDB" id="B3EHT7"/>
<proteinExistence type="predicted"/>
<evidence type="ECO:0000313" key="1">
    <source>
        <dbReference type="EMBL" id="ACD89867.1"/>
    </source>
</evidence>
<dbReference type="KEGG" id="cli:Clim_0787"/>
<gene>
    <name evidence="1" type="ordered locus">Clim_0787</name>
</gene>
<dbReference type="Proteomes" id="UP000008841">
    <property type="component" value="Chromosome"/>
</dbReference>
<organism evidence="1 2">
    <name type="scientific">Chlorobium limicola (strain DSM 245 / NBRC 103803 / 6330)</name>
    <dbReference type="NCBI Taxonomy" id="290315"/>
    <lineage>
        <taxon>Bacteria</taxon>
        <taxon>Pseudomonadati</taxon>
        <taxon>Chlorobiota</taxon>
        <taxon>Chlorobiia</taxon>
        <taxon>Chlorobiales</taxon>
        <taxon>Chlorobiaceae</taxon>
        <taxon>Chlorobium/Pelodictyon group</taxon>
        <taxon>Chlorobium</taxon>
    </lineage>
</organism>
<dbReference type="EMBL" id="CP001097">
    <property type="protein sequence ID" value="ACD89867.1"/>
    <property type="molecule type" value="Genomic_DNA"/>
</dbReference>
<protein>
    <recommendedName>
        <fullName evidence="3">DeoR family transcriptional regulator</fullName>
    </recommendedName>
</protein>
<dbReference type="HOGENOM" id="CLU_2877606_0_0_10"/>
<evidence type="ECO:0008006" key="3">
    <source>
        <dbReference type="Google" id="ProtNLM"/>
    </source>
</evidence>
<reference evidence="1 2" key="1">
    <citation type="submission" date="2008-05" db="EMBL/GenBank/DDBJ databases">
        <title>Complete sequence of Chlorobium limicola DSM 245.</title>
        <authorList>
            <consortium name="US DOE Joint Genome Institute"/>
            <person name="Lucas S."/>
            <person name="Copeland A."/>
            <person name="Lapidus A."/>
            <person name="Glavina del Rio T."/>
            <person name="Dalin E."/>
            <person name="Tice H."/>
            <person name="Bruce D."/>
            <person name="Goodwin L."/>
            <person name="Pitluck S."/>
            <person name="Schmutz J."/>
            <person name="Larimer F."/>
            <person name="Land M."/>
            <person name="Hauser L."/>
            <person name="Kyrpides N."/>
            <person name="Ovchinnikova G."/>
            <person name="Zhao F."/>
            <person name="Li T."/>
            <person name="Liu Z."/>
            <person name="Overmann J."/>
            <person name="Bryant D.A."/>
            <person name="Richardson P."/>
        </authorList>
    </citation>
    <scope>NUCLEOTIDE SEQUENCE [LARGE SCALE GENOMIC DNA]</scope>
    <source>
        <strain evidence="2">DSM 245 / NBRC 103803 / 6330</strain>
    </source>
</reference>
<dbReference type="Gene3D" id="1.10.10.10">
    <property type="entry name" value="Winged helix-like DNA-binding domain superfamily/Winged helix DNA-binding domain"/>
    <property type="match status" value="1"/>
</dbReference>
<name>B3EHT7_CHLL2</name>
<dbReference type="InterPro" id="IPR036388">
    <property type="entry name" value="WH-like_DNA-bd_sf"/>
</dbReference>
<accession>B3EHT7</accession>
<evidence type="ECO:0000313" key="2">
    <source>
        <dbReference type="Proteomes" id="UP000008841"/>
    </source>
</evidence>
<dbReference type="STRING" id="290315.Clim_0787"/>
<sequence length="63" mass="7032">MGKSDKLLGINESIRMDEYVERVGRGISDRQARRDLRNLVDAGLLDPIGAGPATSYRRTETKI</sequence>